<evidence type="ECO:0000313" key="3">
    <source>
        <dbReference type="EMBL" id="RDS91401.1"/>
    </source>
</evidence>
<dbReference type="EMBL" id="QRBA01000004">
    <property type="protein sequence ID" value="RDS91401.1"/>
    <property type="molecule type" value="Genomic_DNA"/>
</dbReference>
<accession>A0A7Z6QQ49</accession>
<keyword evidence="2" id="KW-0732">Signal</keyword>
<organism evidence="3 4">
    <name type="scientific">Pseudomonas fluorescens</name>
    <dbReference type="NCBI Taxonomy" id="294"/>
    <lineage>
        <taxon>Bacteria</taxon>
        <taxon>Pseudomonadati</taxon>
        <taxon>Pseudomonadota</taxon>
        <taxon>Gammaproteobacteria</taxon>
        <taxon>Pseudomonadales</taxon>
        <taxon>Pseudomonadaceae</taxon>
        <taxon>Pseudomonas</taxon>
    </lineage>
</organism>
<feature type="region of interest" description="Disordered" evidence="1">
    <location>
        <begin position="79"/>
        <end position="99"/>
    </location>
</feature>
<dbReference type="AlphaFoldDB" id="A0A7Z6QQ49"/>
<sequence>MNINPPLGIAIALIATWMQPVMADAESNPDITPSGQVFIPSVQAPGATPAPAAELSLSSVEIWNNSNFPIYLAQKKMKQQTLPSRRKSSDLSADNDPDQKLSLNLTQGAISLTPATKEGTIKFITLTPQNETCKKTSYCLIVQ</sequence>
<feature type="signal peptide" evidence="2">
    <location>
        <begin position="1"/>
        <end position="23"/>
    </location>
</feature>
<reference evidence="3 4" key="1">
    <citation type="submission" date="2018-07" db="EMBL/GenBank/DDBJ databases">
        <title>Draft Genome Sequence of Pseudomonas fluorescens AHK-1 associated with canker disease of kiwifruit.</title>
        <authorList>
            <person name="Wu Z."/>
        </authorList>
    </citation>
    <scope>NUCLEOTIDE SEQUENCE [LARGE SCALE GENOMIC DNA]</scope>
    <source>
        <strain evidence="3 4">AHK-1</strain>
    </source>
</reference>
<dbReference type="Proteomes" id="UP000255541">
    <property type="component" value="Unassembled WGS sequence"/>
</dbReference>
<protein>
    <submittedName>
        <fullName evidence="3">Uncharacterized protein</fullName>
    </submittedName>
</protein>
<feature type="chain" id="PRO_5030598201" evidence="2">
    <location>
        <begin position="24"/>
        <end position="143"/>
    </location>
</feature>
<name>A0A7Z6QQ49_PSEFL</name>
<evidence type="ECO:0000313" key="4">
    <source>
        <dbReference type="Proteomes" id="UP000255541"/>
    </source>
</evidence>
<comment type="caution">
    <text evidence="3">The sequence shown here is derived from an EMBL/GenBank/DDBJ whole genome shotgun (WGS) entry which is preliminary data.</text>
</comment>
<evidence type="ECO:0000256" key="2">
    <source>
        <dbReference type="SAM" id="SignalP"/>
    </source>
</evidence>
<dbReference type="RefSeq" id="WP_115486347.1">
    <property type="nucleotide sequence ID" value="NZ_QRBA01000004.1"/>
</dbReference>
<proteinExistence type="predicted"/>
<gene>
    <name evidence="3" type="ORF">DL347_08030</name>
</gene>
<evidence type="ECO:0000256" key="1">
    <source>
        <dbReference type="SAM" id="MobiDB-lite"/>
    </source>
</evidence>